<feature type="transmembrane region" description="Helical" evidence="1">
    <location>
        <begin position="200"/>
        <end position="221"/>
    </location>
</feature>
<gene>
    <name evidence="3" type="ORF">SAMN02745176_02161</name>
</gene>
<proteinExistence type="predicted"/>
<evidence type="ECO:0000313" key="3">
    <source>
        <dbReference type="EMBL" id="SHJ02561.1"/>
    </source>
</evidence>
<evidence type="ECO:0000259" key="2">
    <source>
        <dbReference type="SMART" id="SM00460"/>
    </source>
</evidence>
<feature type="transmembrane region" description="Helical" evidence="1">
    <location>
        <begin position="90"/>
        <end position="107"/>
    </location>
</feature>
<feature type="transmembrane region" description="Helical" evidence="1">
    <location>
        <begin position="161"/>
        <end position="179"/>
    </location>
</feature>
<keyword evidence="1" id="KW-0812">Transmembrane</keyword>
<feature type="transmembrane region" description="Helical" evidence="1">
    <location>
        <begin position="37"/>
        <end position="55"/>
    </location>
</feature>
<dbReference type="OrthoDB" id="9804872at2"/>
<protein>
    <submittedName>
        <fullName evidence="3">Transglutaminase-like superfamily protein</fullName>
    </submittedName>
</protein>
<accession>A0A1M6FXY4</accession>
<evidence type="ECO:0000256" key="1">
    <source>
        <dbReference type="SAM" id="Phobius"/>
    </source>
</evidence>
<dbReference type="SMART" id="SM00460">
    <property type="entry name" value="TGc"/>
    <property type="match status" value="1"/>
</dbReference>
<dbReference type="InterPro" id="IPR038765">
    <property type="entry name" value="Papain-like_cys_pep_sf"/>
</dbReference>
<feature type="transmembrane region" description="Helical" evidence="1">
    <location>
        <begin position="138"/>
        <end position="155"/>
    </location>
</feature>
<keyword evidence="1" id="KW-1133">Transmembrane helix</keyword>
<keyword evidence="1" id="KW-0472">Membrane</keyword>
<dbReference type="AlphaFoldDB" id="A0A1M6FXY4"/>
<name>A0A1M6FXY4_9FIRM</name>
<dbReference type="RefSeq" id="WP_073026201.1">
    <property type="nucleotide sequence ID" value="NZ_FQZS01000013.1"/>
</dbReference>
<dbReference type="InterPro" id="IPR052901">
    <property type="entry name" value="Bact_TGase-like"/>
</dbReference>
<dbReference type="PANTHER" id="PTHR42736">
    <property type="entry name" value="PROTEIN-GLUTAMINE GAMMA-GLUTAMYLTRANSFERASE"/>
    <property type="match status" value="1"/>
</dbReference>
<feature type="transmembrane region" description="Helical" evidence="1">
    <location>
        <begin position="614"/>
        <end position="632"/>
    </location>
</feature>
<dbReference type="InterPro" id="IPR002931">
    <property type="entry name" value="Transglutaminase-like"/>
</dbReference>
<dbReference type="Pfam" id="PF01841">
    <property type="entry name" value="Transglut_core"/>
    <property type="match status" value="1"/>
</dbReference>
<organism evidence="3 4">
    <name type="scientific">Lutispora thermophila DSM 19022</name>
    <dbReference type="NCBI Taxonomy" id="1122184"/>
    <lineage>
        <taxon>Bacteria</taxon>
        <taxon>Bacillati</taxon>
        <taxon>Bacillota</taxon>
        <taxon>Clostridia</taxon>
        <taxon>Lutisporales</taxon>
        <taxon>Lutisporaceae</taxon>
        <taxon>Lutispora</taxon>
    </lineage>
</organism>
<feature type="transmembrane region" description="Helical" evidence="1">
    <location>
        <begin position="61"/>
        <end position="78"/>
    </location>
</feature>
<evidence type="ECO:0000313" key="4">
    <source>
        <dbReference type="Proteomes" id="UP000184442"/>
    </source>
</evidence>
<dbReference type="PANTHER" id="PTHR42736:SF1">
    <property type="entry name" value="PROTEIN-GLUTAMINE GAMMA-GLUTAMYLTRANSFERASE"/>
    <property type="match status" value="1"/>
</dbReference>
<dbReference type="SUPFAM" id="SSF54001">
    <property type="entry name" value="Cysteine proteinases"/>
    <property type="match status" value="1"/>
</dbReference>
<dbReference type="Pfam" id="PF11992">
    <property type="entry name" value="TgpA_N"/>
    <property type="match status" value="1"/>
</dbReference>
<dbReference type="Gene3D" id="3.10.620.30">
    <property type="match status" value="1"/>
</dbReference>
<dbReference type="InterPro" id="IPR021878">
    <property type="entry name" value="TgpA_N"/>
</dbReference>
<feature type="transmembrane region" description="Helical" evidence="1">
    <location>
        <begin position="113"/>
        <end position="131"/>
    </location>
</feature>
<feature type="transmembrane region" description="Helical" evidence="1">
    <location>
        <begin position="6"/>
        <end position="25"/>
    </location>
</feature>
<sequence length="745" mass="86936">MHKKNFNDIFFKGFLLFVMILAISMGIDDYFEFGIKLNHLIFYDIVLIIIITLIYHYPLALLWGTLLFIVTSIYMYYYHSLIFNRILNDSLMFMQWFPAYIAGYAIFSKDYAIPFLTIMMIFSGGVLGILVFSRINKLIITAIGIILFSFFWFKYVEKSHLYLMIYLFSSLLLHSYSLWDKKKEEWKRKSISVSISFYRSWLGCAVLLIGLAMMFMFVFPFNIRPLKINALSDFMVQTFPFITEWKNASEENYGYSFRFSLGRNIYKDKKLGGPVNFDGSNMLSIKGDLMSNLYLRGSVYDKYSGFNWSKSKRSPKMYDEEKVMNLPLQVTFRDITIEVKPERLVSSTIFNALYPVGAYMDDGKIFIDDDLEMYSAKTIGNGTSYRINIKIPLYSKHMLRNAKPDIDDNLQKLYLRLPSTISERTKRLVNDLTVAKTDAYDKAIAIQNYLRSNYKYTLEPQSIPEGKEFVDYFLFEGKEGYCTYFASSMVVMLRLAGIPARYVEGFLIQTEGEGYRTYNVVDSNSHAWVEAYLGEYGWVTFEPTPAYDEINILEQVNIDDIHKNPHMEGDALKSISDNIINTTTRRKDILEDDIYTGTDLSKVNKSIDISIKHTAYVIAFLLVVLRVLYGLIRINMIKFINFNESQESAYLYIKHILWLLGKSGIKKKESETLRQLLMSLCLILQIDRKECEHILSIIEGIIYGGKTIEIQEVVKLKDFEKELKKNIKEYMGEIKYIWHFYFGKI</sequence>
<dbReference type="Proteomes" id="UP000184442">
    <property type="component" value="Unassembled WGS sequence"/>
</dbReference>
<dbReference type="STRING" id="1122184.SAMN02745176_02161"/>
<feature type="domain" description="Transglutaminase-like" evidence="2">
    <location>
        <begin position="474"/>
        <end position="545"/>
    </location>
</feature>
<reference evidence="3 4" key="1">
    <citation type="submission" date="2016-11" db="EMBL/GenBank/DDBJ databases">
        <authorList>
            <person name="Jaros S."/>
            <person name="Januszkiewicz K."/>
            <person name="Wedrychowicz H."/>
        </authorList>
    </citation>
    <scope>NUCLEOTIDE SEQUENCE [LARGE SCALE GENOMIC DNA]</scope>
    <source>
        <strain evidence="3 4">DSM 19022</strain>
    </source>
</reference>
<keyword evidence="4" id="KW-1185">Reference proteome</keyword>
<dbReference type="EMBL" id="FQZS01000013">
    <property type="protein sequence ID" value="SHJ02561.1"/>
    <property type="molecule type" value="Genomic_DNA"/>
</dbReference>